<dbReference type="Gene3D" id="3.40.30.10">
    <property type="entry name" value="Glutaredoxin"/>
    <property type="match status" value="1"/>
</dbReference>
<accession>A0A4P9Y4G7</accession>
<dbReference type="PANTHER" id="PTHR45694:SF18">
    <property type="entry name" value="GLUTAREDOXIN-1-RELATED"/>
    <property type="match status" value="1"/>
</dbReference>
<organism evidence="2 3">
    <name type="scientific">Piptocephalis cylindrospora</name>
    <dbReference type="NCBI Taxonomy" id="1907219"/>
    <lineage>
        <taxon>Eukaryota</taxon>
        <taxon>Fungi</taxon>
        <taxon>Fungi incertae sedis</taxon>
        <taxon>Zoopagomycota</taxon>
        <taxon>Zoopagomycotina</taxon>
        <taxon>Zoopagomycetes</taxon>
        <taxon>Zoopagales</taxon>
        <taxon>Piptocephalidaceae</taxon>
        <taxon>Piptocephalis</taxon>
    </lineage>
</organism>
<proteinExistence type="predicted"/>
<dbReference type="GO" id="GO:0015038">
    <property type="term" value="F:glutathione disulfide oxidoreductase activity"/>
    <property type="evidence" value="ECO:0007669"/>
    <property type="project" value="TreeGrafter"/>
</dbReference>
<evidence type="ECO:0000259" key="1">
    <source>
        <dbReference type="Pfam" id="PF00462"/>
    </source>
</evidence>
<dbReference type="EMBL" id="KZ987950">
    <property type="protein sequence ID" value="RKP13753.1"/>
    <property type="molecule type" value="Genomic_DNA"/>
</dbReference>
<dbReference type="InterPro" id="IPR014025">
    <property type="entry name" value="Glutaredoxin_subgr"/>
</dbReference>
<dbReference type="OrthoDB" id="423313at2759"/>
<dbReference type="PANTHER" id="PTHR45694">
    <property type="entry name" value="GLUTAREDOXIN 2"/>
    <property type="match status" value="1"/>
</dbReference>
<reference evidence="3" key="1">
    <citation type="journal article" date="2018" name="Nat. Microbiol.">
        <title>Leveraging single-cell genomics to expand the fungal tree of life.</title>
        <authorList>
            <person name="Ahrendt S.R."/>
            <person name="Quandt C.A."/>
            <person name="Ciobanu D."/>
            <person name="Clum A."/>
            <person name="Salamov A."/>
            <person name="Andreopoulos B."/>
            <person name="Cheng J.F."/>
            <person name="Woyke T."/>
            <person name="Pelin A."/>
            <person name="Henrissat B."/>
            <person name="Reynolds N.K."/>
            <person name="Benny G.L."/>
            <person name="Smith M.E."/>
            <person name="James T.Y."/>
            <person name="Grigoriev I.V."/>
        </authorList>
    </citation>
    <scope>NUCLEOTIDE SEQUENCE [LARGE SCALE GENOMIC DNA]</scope>
</reference>
<sequence length="107" mass="11986">MSTEEEVHWLIQQHPVLVFSKTYCFWSTLAKDILNTYPTMSPLYHVIEVDLRPDMADMKRVLGRETGRFTFPNVFIKGVSVGGGTNVQALQESGKLKGLLSDAGVLE</sequence>
<dbReference type="InterPro" id="IPR036249">
    <property type="entry name" value="Thioredoxin-like_sf"/>
</dbReference>
<evidence type="ECO:0000313" key="3">
    <source>
        <dbReference type="Proteomes" id="UP000267251"/>
    </source>
</evidence>
<dbReference type="GO" id="GO:0005737">
    <property type="term" value="C:cytoplasm"/>
    <property type="evidence" value="ECO:0007669"/>
    <property type="project" value="TreeGrafter"/>
</dbReference>
<name>A0A4P9Y4G7_9FUNG</name>
<feature type="domain" description="Glutaredoxin" evidence="1">
    <location>
        <begin position="16"/>
        <end position="80"/>
    </location>
</feature>
<protein>
    <submittedName>
        <fullName evidence="2">Thioredoxin-like protein</fullName>
    </submittedName>
</protein>
<dbReference type="PRINTS" id="PR00160">
    <property type="entry name" value="GLUTAREDOXIN"/>
</dbReference>
<dbReference type="PROSITE" id="PS51354">
    <property type="entry name" value="GLUTAREDOXIN_2"/>
    <property type="match status" value="1"/>
</dbReference>
<evidence type="ECO:0000313" key="2">
    <source>
        <dbReference type="EMBL" id="RKP13753.1"/>
    </source>
</evidence>
<keyword evidence="3" id="KW-1185">Reference proteome</keyword>
<dbReference type="CDD" id="cd03419">
    <property type="entry name" value="GRX_GRXh_1_2_like"/>
    <property type="match status" value="1"/>
</dbReference>
<dbReference type="Pfam" id="PF00462">
    <property type="entry name" value="Glutaredoxin"/>
    <property type="match status" value="1"/>
</dbReference>
<gene>
    <name evidence="2" type="ORF">BJ684DRAFT_9618</name>
</gene>
<dbReference type="GO" id="GO:0034599">
    <property type="term" value="P:cellular response to oxidative stress"/>
    <property type="evidence" value="ECO:0007669"/>
    <property type="project" value="TreeGrafter"/>
</dbReference>
<dbReference type="SUPFAM" id="SSF52833">
    <property type="entry name" value="Thioredoxin-like"/>
    <property type="match status" value="1"/>
</dbReference>
<dbReference type="Proteomes" id="UP000267251">
    <property type="component" value="Unassembled WGS sequence"/>
</dbReference>
<dbReference type="AlphaFoldDB" id="A0A4P9Y4G7"/>
<dbReference type="InterPro" id="IPR002109">
    <property type="entry name" value="Glutaredoxin"/>
</dbReference>